<evidence type="ECO:0000256" key="2">
    <source>
        <dbReference type="ARBA" id="ARBA00022448"/>
    </source>
</evidence>
<feature type="transmembrane region" description="Helical" evidence="11">
    <location>
        <begin position="787"/>
        <end position="807"/>
    </location>
</feature>
<feature type="transmembrane region" description="Helical" evidence="11">
    <location>
        <begin position="668"/>
        <end position="696"/>
    </location>
</feature>
<gene>
    <name evidence="14" type="primary">ABCB21</name>
</gene>
<feature type="transmembrane region" description="Helical" evidence="11">
    <location>
        <begin position="170"/>
        <end position="189"/>
    </location>
</feature>
<keyword evidence="9" id="KW-0325">Glycoprotein</keyword>
<protein>
    <submittedName>
        <fullName evidence="14">ABC transporter</fullName>
    </submittedName>
</protein>
<dbReference type="CDD" id="cd18577">
    <property type="entry name" value="ABC_6TM_Pgp_ABCB1_D1_like"/>
    <property type="match status" value="1"/>
</dbReference>
<reference evidence="14" key="1">
    <citation type="journal article" date="2021" name="BMC Genomics">
        <title>Genome-wide analysis of ATP-binding cassette transporter provides insight to genes related to bioactive metabolite transportation in Salvia miltiorrhiza.</title>
        <authorList>
            <person name="Yan L."/>
            <person name="Zhang J."/>
            <person name="Chen H."/>
            <person name="Luo H."/>
        </authorList>
    </citation>
    <scope>NUCLEOTIDE SEQUENCE</scope>
</reference>
<feature type="domain" description="ABC transporter" evidence="12">
    <location>
        <begin position="340"/>
        <end position="577"/>
    </location>
</feature>
<feature type="transmembrane region" description="Helical" evidence="11">
    <location>
        <begin position="66"/>
        <end position="84"/>
    </location>
</feature>
<evidence type="ECO:0000256" key="8">
    <source>
        <dbReference type="ARBA" id="ARBA00023136"/>
    </source>
</evidence>
<dbReference type="PANTHER" id="PTHR45136">
    <property type="entry name" value="ABC TRANSPORTER DOMAIN-CONTAINING PROTEIN"/>
    <property type="match status" value="1"/>
</dbReference>
<evidence type="ECO:0000313" key="14">
    <source>
        <dbReference type="EMBL" id="QVT92274.1"/>
    </source>
</evidence>
<dbReference type="GO" id="GO:0016887">
    <property type="term" value="F:ATP hydrolysis activity"/>
    <property type="evidence" value="ECO:0007669"/>
    <property type="project" value="InterPro"/>
</dbReference>
<dbReference type="AlphaFoldDB" id="A0A8E6YI08"/>
<feature type="domain" description="ABC transporter" evidence="12">
    <location>
        <begin position="990"/>
        <end position="1226"/>
    </location>
</feature>
<comment type="similarity">
    <text evidence="1">Belongs to the ABC transporter superfamily. ABCB family. Multidrug resistance exporter (TC 3.A.1.201) subfamily.</text>
</comment>
<feature type="transmembrane region" description="Helical" evidence="11">
    <location>
        <begin position="248"/>
        <end position="267"/>
    </location>
</feature>
<dbReference type="SMART" id="SM00382">
    <property type="entry name" value="AAA"/>
    <property type="match status" value="2"/>
</dbReference>
<dbReference type="PROSITE" id="PS50893">
    <property type="entry name" value="ABC_TRANSPORTER_2"/>
    <property type="match status" value="2"/>
</dbReference>
<evidence type="ECO:0000256" key="10">
    <source>
        <dbReference type="SAM" id="MobiDB-lite"/>
    </source>
</evidence>
<dbReference type="PANTHER" id="PTHR45136:SF2">
    <property type="entry name" value="ABC TRANSPORTER DOMAIN-CONTAINING PROTEIN"/>
    <property type="match status" value="1"/>
</dbReference>
<organism evidence="14">
    <name type="scientific">Salvia miltiorrhiza</name>
    <name type="common">Chinese sage</name>
    <dbReference type="NCBI Taxonomy" id="226208"/>
    <lineage>
        <taxon>Eukaryota</taxon>
        <taxon>Viridiplantae</taxon>
        <taxon>Streptophyta</taxon>
        <taxon>Embryophyta</taxon>
        <taxon>Tracheophyta</taxon>
        <taxon>Spermatophyta</taxon>
        <taxon>Magnoliopsida</taxon>
        <taxon>eudicotyledons</taxon>
        <taxon>Gunneridae</taxon>
        <taxon>Pentapetalae</taxon>
        <taxon>asterids</taxon>
        <taxon>lamiids</taxon>
        <taxon>Lamiales</taxon>
        <taxon>Lamiaceae</taxon>
        <taxon>Nepetoideae</taxon>
        <taxon>Mentheae</taxon>
        <taxon>Salviinae</taxon>
        <taxon>Salvia</taxon>
        <taxon>Salvia incertae sedis</taxon>
    </lineage>
</organism>
<feature type="domain" description="ABC transmembrane type-1" evidence="13">
    <location>
        <begin position="763"/>
        <end position="954"/>
    </location>
</feature>
<feature type="domain" description="ABC transmembrane type-1" evidence="13">
    <location>
        <begin position="20"/>
        <end position="308"/>
    </location>
</feature>
<keyword evidence="2" id="KW-0813">Transport</keyword>
<keyword evidence="3 11" id="KW-0812">Transmembrane</keyword>
<feature type="transmembrane region" description="Helical" evidence="11">
    <location>
        <begin position="890"/>
        <end position="912"/>
    </location>
</feature>
<dbReference type="EMBL" id="MW890152">
    <property type="protein sequence ID" value="QVT92274.1"/>
    <property type="molecule type" value="mRNA"/>
</dbReference>
<sequence>MGKKGGVFRFADGVDKLLMFLGVLGSVGEGLASPLTMYVTSGAIDAFGQFSRSIEREVVDKYGLRLFYIAIGVGFASFFEGLCWTRTAERQTSRIRTEYLKSVLRQEVGFFDNQDSSSATFQVISNISADAHIIQDVIAYKIPNTLAQFCALVFGLAVAFLLSWRMALASLPFALGFIIPIVAFGRLMMKTGVKSKDAYEVAGSIVEQAISNIRTVYSYVGEQNTVKQYSHALEESTRLGIKQGLTKGLMIGSMGMLFATWAFQSWVGGLLVTEHGESGGRVFVSGASIITGGMACMTALPNVPFITDASAAAMRIFEMIDRAPATRDEGRILRKVRGQIEFRQVHFSYPSRKDELVLQGLSLKIRAGKKIGLVGGSGSGKSTIVSLLERFYDPVKGDILLDGHRIKKLKLRWYRSQFGLVSQEPVLFATSIKENIMFGREDAASLKDVMAAARAANAHNFILEFPQGYDTQVGQLGVQISGGQKQRIAIARALLRDPRILLLDEATSALDSQSESIVQRAIDKASEGRTSLIIAHRLSSLRKADTIMVLESGRVVESGSHGELMQGGVYSQMVRLQKSASIHEFSPKRLMYRSHSLSSRRGSSILNSPASPFSYALPISVLSTVQNSPTSSFSVHHEDDEKPDSSASPTPSMWRLLKMNSPEWKRALLGSIGAVAVGAVLAVFCYCMGALISVYFESRAKVKSGDEAIQLHICFHFCHSLLQQHIAALQLRHHGREANAAPPREGSREDTHLRDRLVRQRGNSSAAICARLSTEANMVRSLVGDRASLIIQVITNAAVAFTVALIITWKVSLVLIAIQPLIITSYYLKTVLMKEMSAEAQEAQNAGSQLASEAVVNHRTITAFSSQNRVLDFFEATLAGPRRQSIRQSWISGAGLCSSQFFTVAAIALTFWYGGTMMAKGVLTAEHLFIAYIILMSTGRTIADAGTMTSDLSKGGSAVGAVFKVLDRSSEIEMDNDEGIEIAEALQGKIELEDVYFYYPSRPGQMIFRGLSLRIEAGNTVALVGESGCGKSTVIGLIERFYDPVKGTVLIDDHDIRSYNLREMRSHIALVSQEPALFAGTIHENIAYGRDDATEAEIREAAMLANAHDFISSMQDGYETYCGERGVQLSGGQKQRVALARAILKNPSILLLDEATSALDSKSEKLVQEALDRMMVGRTCVIVAHRLSAIQMADSIAVIRNGKIVEEGSHSELLALGDDGAYYSLVKLQHYNSL</sequence>
<feature type="compositionally biased region" description="Basic and acidic residues" evidence="10">
    <location>
        <begin position="635"/>
        <end position="644"/>
    </location>
</feature>
<feature type="transmembrane region" description="Helical" evidence="11">
    <location>
        <begin position="146"/>
        <end position="164"/>
    </location>
</feature>
<dbReference type="FunFam" id="3.40.50.300:FF:000205">
    <property type="entry name" value="ABC transporter B family member 4"/>
    <property type="match status" value="2"/>
</dbReference>
<keyword evidence="8 11" id="KW-0472">Membrane</keyword>
<evidence type="ECO:0000256" key="11">
    <source>
        <dbReference type="SAM" id="Phobius"/>
    </source>
</evidence>
<keyword evidence="4" id="KW-0677">Repeat</keyword>
<proteinExistence type="evidence at transcript level"/>
<dbReference type="GO" id="GO:0005524">
    <property type="term" value="F:ATP binding"/>
    <property type="evidence" value="ECO:0007669"/>
    <property type="project" value="UniProtKB-KW"/>
</dbReference>
<dbReference type="GO" id="GO:0140359">
    <property type="term" value="F:ABC-type transporter activity"/>
    <property type="evidence" value="ECO:0007669"/>
    <property type="project" value="InterPro"/>
</dbReference>
<dbReference type="InterPro" id="IPR011527">
    <property type="entry name" value="ABC1_TM_dom"/>
</dbReference>
<evidence type="ECO:0000256" key="6">
    <source>
        <dbReference type="ARBA" id="ARBA00022840"/>
    </source>
</evidence>
<dbReference type="InterPro" id="IPR003593">
    <property type="entry name" value="AAA+_ATPase"/>
</dbReference>
<accession>A0A8E6YI08</accession>
<evidence type="ECO:0000256" key="7">
    <source>
        <dbReference type="ARBA" id="ARBA00022989"/>
    </source>
</evidence>
<evidence type="ECO:0000256" key="3">
    <source>
        <dbReference type="ARBA" id="ARBA00022692"/>
    </source>
</evidence>
<dbReference type="CDD" id="cd18578">
    <property type="entry name" value="ABC_6TM_Pgp_ABCB1_D2_like"/>
    <property type="match status" value="1"/>
</dbReference>
<dbReference type="PROSITE" id="PS00211">
    <property type="entry name" value="ABC_TRANSPORTER_1"/>
    <property type="match status" value="2"/>
</dbReference>
<dbReference type="Pfam" id="PF00005">
    <property type="entry name" value="ABC_tran"/>
    <property type="match status" value="2"/>
</dbReference>
<name>A0A8E6YI08_SALMI</name>
<feature type="transmembrane region" description="Helical" evidence="11">
    <location>
        <begin position="813"/>
        <end position="832"/>
    </location>
</feature>
<keyword evidence="7 11" id="KW-1133">Transmembrane helix</keyword>
<feature type="region of interest" description="Disordered" evidence="10">
    <location>
        <begin position="632"/>
        <end position="651"/>
    </location>
</feature>
<dbReference type="PROSITE" id="PS50929">
    <property type="entry name" value="ABC_TM1F"/>
    <property type="match status" value="2"/>
</dbReference>
<dbReference type="CDD" id="cd03249">
    <property type="entry name" value="ABC_MTABC3_MDL1_MDL2"/>
    <property type="match status" value="2"/>
</dbReference>
<dbReference type="GO" id="GO:0016020">
    <property type="term" value="C:membrane"/>
    <property type="evidence" value="ECO:0007669"/>
    <property type="project" value="InterPro"/>
</dbReference>
<dbReference type="InterPro" id="IPR017871">
    <property type="entry name" value="ABC_transporter-like_CS"/>
</dbReference>
<dbReference type="InterPro" id="IPR003439">
    <property type="entry name" value="ABC_transporter-like_ATP-bd"/>
</dbReference>
<evidence type="ECO:0000256" key="5">
    <source>
        <dbReference type="ARBA" id="ARBA00022741"/>
    </source>
</evidence>
<keyword evidence="6" id="KW-0067">ATP-binding</keyword>
<dbReference type="Pfam" id="PF00664">
    <property type="entry name" value="ABC_membrane"/>
    <property type="match status" value="2"/>
</dbReference>
<evidence type="ECO:0000259" key="13">
    <source>
        <dbReference type="PROSITE" id="PS50929"/>
    </source>
</evidence>
<evidence type="ECO:0000256" key="9">
    <source>
        <dbReference type="ARBA" id="ARBA00023180"/>
    </source>
</evidence>
<evidence type="ECO:0000256" key="1">
    <source>
        <dbReference type="ARBA" id="ARBA00007577"/>
    </source>
</evidence>
<evidence type="ECO:0000256" key="4">
    <source>
        <dbReference type="ARBA" id="ARBA00022737"/>
    </source>
</evidence>
<evidence type="ECO:0000259" key="12">
    <source>
        <dbReference type="PROSITE" id="PS50893"/>
    </source>
</evidence>
<keyword evidence="5" id="KW-0547">Nucleotide-binding</keyword>